<accession>A0ACB8BEG5</accession>
<comment type="caution">
    <text evidence="1">The sequence shown here is derived from an EMBL/GenBank/DDBJ whole genome shotgun (WGS) entry which is preliminary data.</text>
</comment>
<name>A0ACB8BEG5_9AGAM</name>
<organism evidence="1 2">
    <name type="scientific">Leucogyrophana mollusca</name>
    <dbReference type="NCBI Taxonomy" id="85980"/>
    <lineage>
        <taxon>Eukaryota</taxon>
        <taxon>Fungi</taxon>
        <taxon>Dikarya</taxon>
        <taxon>Basidiomycota</taxon>
        <taxon>Agaricomycotina</taxon>
        <taxon>Agaricomycetes</taxon>
        <taxon>Agaricomycetidae</taxon>
        <taxon>Boletales</taxon>
        <taxon>Boletales incertae sedis</taxon>
        <taxon>Leucogyrophana</taxon>
    </lineage>
</organism>
<dbReference type="EMBL" id="MU266430">
    <property type="protein sequence ID" value="KAH7924216.1"/>
    <property type="molecule type" value="Genomic_DNA"/>
</dbReference>
<gene>
    <name evidence="1" type="ORF">BV22DRAFT_1035357</name>
</gene>
<evidence type="ECO:0000313" key="1">
    <source>
        <dbReference type="EMBL" id="KAH7924216.1"/>
    </source>
</evidence>
<proteinExistence type="predicted"/>
<protein>
    <submittedName>
        <fullName evidence="1">Uncharacterized protein</fullName>
    </submittedName>
</protein>
<evidence type="ECO:0000313" key="2">
    <source>
        <dbReference type="Proteomes" id="UP000790709"/>
    </source>
</evidence>
<keyword evidence="2" id="KW-1185">Reference proteome</keyword>
<dbReference type="Proteomes" id="UP000790709">
    <property type="component" value="Unassembled WGS sequence"/>
</dbReference>
<sequence>MGAVLASLTELTRVFASMEVSHQPIGAESRIVKPQNDTEEALNDDTEIERVKDAHGKRIHAAVPVEIWLEIFRHATYLPHATEISPPDPFEPQRPSYDVMSLNTPESSLRTKCALVHVCRAWRQFATELLYEHLCIGSSRRAARILAGLRASHAPPAASSAAHSPLGQLPSNGIWTRFIEVRWIAQSQSNSVYLMEVFQILTECPNVIVFNMTWGADIPSGFRNAVVRMYEGTLRRLSWLAREIRNPDFTLLIPPPHCDLITPSFVSAFRALRVLDLRAIPAARHSDTEGEVLELPSVRELLVSTDPNSLAFASAFTFPALHRVRFSRKGMREDAAFLVELRRFFQQHGQSVIKLEMDGPLPRHPSYNVSHFLDGCPNLTQLVFYAGNSVILDMSSPHRSLRRIGVVGIELHHLYNSSTAGQEGGLSTPPDHQTVKTHLGSFNHDYFPNLELVRTIGFLVAASSEATTKDIFIGWTEYFEARGIDFQDGEGVVWLYDDDSAGK</sequence>
<reference evidence="1" key="1">
    <citation type="journal article" date="2021" name="New Phytol.">
        <title>Evolutionary innovations through gain and loss of genes in the ectomycorrhizal Boletales.</title>
        <authorList>
            <person name="Wu G."/>
            <person name="Miyauchi S."/>
            <person name="Morin E."/>
            <person name="Kuo A."/>
            <person name="Drula E."/>
            <person name="Varga T."/>
            <person name="Kohler A."/>
            <person name="Feng B."/>
            <person name="Cao Y."/>
            <person name="Lipzen A."/>
            <person name="Daum C."/>
            <person name="Hundley H."/>
            <person name="Pangilinan J."/>
            <person name="Johnson J."/>
            <person name="Barry K."/>
            <person name="LaButti K."/>
            <person name="Ng V."/>
            <person name="Ahrendt S."/>
            <person name="Min B."/>
            <person name="Choi I.G."/>
            <person name="Park H."/>
            <person name="Plett J.M."/>
            <person name="Magnuson J."/>
            <person name="Spatafora J.W."/>
            <person name="Nagy L.G."/>
            <person name="Henrissat B."/>
            <person name="Grigoriev I.V."/>
            <person name="Yang Z.L."/>
            <person name="Xu J."/>
            <person name="Martin F.M."/>
        </authorList>
    </citation>
    <scope>NUCLEOTIDE SEQUENCE</scope>
    <source>
        <strain evidence="1">KUC20120723A-06</strain>
    </source>
</reference>